<dbReference type="AlphaFoldDB" id="A0AAP8MD61"/>
<proteinExistence type="predicted"/>
<evidence type="ECO:0000313" key="1">
    <source>
        <dbReference type="EMBL" id="PLW85610.1"/>
    </source>
</evidence>
<dbReference type="KEGG" id="hja:BST95_04850"/>
<dbReference type="InterPro" id="IPR007433">
    <property type="entry name" value="DUF481"/>
</dbReference>
<name>A0AAP8MD61_9GAMM</name>
<dbReference type="Proteomes" id="UP000235162">
    <property type="component" value="Unassembled WGS sequence"/>
</dbReference>
<accession>A0AAP8MD61</accession>
<protein>
    <submittedName>
        <fullName evidence="1">DUF481 domain-containing protein</fullName>
    </submittedName>
</protein>
<evidence type="ECO:0000313" key="2">
    <source>
        <dbReference type="Proteomes" id="UP000235162"/>
    </source>
</evidence>
<organism evidence="1 2">
    <name type="scientific">Halioglobus japonicus</name>
    <dbReference type="NCBI Taxonomy" id="930805"/>
    <lineage>
        <taxon>Bacteria</taxon>
        <taxon>Pseudomonadati</taxon>
        <taxon>Pseudomonadota</taxon>
        <taxon>Gammaproteobacteria</taxon>
        <taxon>Cellvibrionales</taxon>
        <taxon>Halieaceae</taxon>
        <taxon>Halioglobus</taxon>
    </lineage>
</organism>
<dbReference type="EMBL" id="PKUR01000003">
    <property type="protein sequence ID" value="PLW85610.1"/>
    <property type="molecule type" value="Genomic_DNA"/>
</dbReference>
<dbReference type="Pfam" id="PF04338">
    <property type="entry name" value="DUF481"/>
    <property type="match status" value="1"/>
</dbReference>
<gene>
    <name evidence="1" type="ORF">C0029_13415</name>
</gene>
<keyword evidence="2" id="KW-1185">Reference proteome</keyword>
<sequence length="272" mass="31184">MQMADASVIEDLPLHIEGHELLVPGEQLPLPLETLRVVNPEPWELGEGYKWTVDISFAFSIERGNSHSYELDYAMNTVWQCQDDRYILKLRGELDEANDNKNADNWNIIGKYDSYFDPPDGEAFGSRNYWGRHMYAEEDQFADLNLRYFTGPYIGRDFLIRPRFKLSAESGLSYVSEDFINARVQEYPGATWNLELSSDFLGGDSSLYMDQLGVWNLSETSDMVINTSFGLSFPLLLGFEAAAEILLEYDSGSVEGVERMDETYALRLGYYW</sequence>
<comment type="caution">
    <text evidence="1">The sequence shown here is derived from an EMBL/GenBank/DDBJ whole genome shotgun (WGS) entry which is preliminary data.</text>
</comment>
<reference evidence="1 2" key="1">
    <citation type="submission" date="2018-01" db="EMBL/GenBank/DDBJ databases">
        <title>The draft genome sequence of Halioglobus japonicus S1-36.</title>
        <authorList>
            <person name="Du Z.-J."/>
            <person name="Shi M.-J."/>
        </authorList>
    </citation>
    <scope>NUCLEOTIDE SEQUENCE [LARGE SCALE GENOMIC DNA]</scope>
    <source>
        <strain evidence="1 2">S1-36</strain>
    </source>
</reference>